<gene>
    <name evidence="8" type="ORF">Rt10032_c17g5819</name>
</gene>
<dbReference type="PANTHER" id="PTHR43791">
    <property type="entry name" value="PERMEASE-RELATED"/>
    <property type="match status" value="1"/>
</dbReference>
<name>A0A511KN44_RHOTO</name>
<accession>A0A511KN44</accession>
<feature type="transmembrane region" description="Helical" evidence="7">
    <location>
        <begin position="437"/>
        <end position="460"/>
    </location>
</feature>
<evidence type="ECO:0000256" key="4">
    <source>
        <dbReference type="ARBA" id="ARBA00022989"/>
    </source>
</evidence>
<dbReference type="GO" id="GO:0022857">
    <property type="term" value="F:transmembrane transporter activity"/>
    <property type="evidence" value="ECO:0007669"/>
    <property type="project" value="InterPro"/>
</dbReference>
<dbReference type="Pfam" id="PF07690">
    <property type="entry name" value="MFS_1"/>
    <property type="match status" value="2"/>
</dbReference>
<evidence type="ECO:0000256" key="5">
    <source>
        <dbReference type="ARBA" id="ARBA00023136"/>
    </source>
</evidence>
<feature type="transmembrane region" description="Helical" evidence="7">
    <location>
        <begin position="284"/>
        <end position="309"/>
    </location>
</feature>
<evidence type="ECO:0000313" key="9">
    <source>
        <dbReference type="Proteomes" id="UP000321518"/>
    </source>
</evidence>
<keyword evidence="4 7" id="KW-1133">Transmembrane helix</keyword>
<feature type="region of interest" description="Disordered" evidence="6">
    <location>
        <begin position="1"/>
        <end position="36"/>
    </location>
</feature>
<reference evidence="8 9" key="1">
    <citation type="submission" date="2019-07" db="EMBL/GenBank/DDBJ databases">
        <title>Rhodotorula toruloides NBRC10032 genome sequencing.</title>
        <authorList>
            <person name="Shida Y."/>
            <person name="Takaku H."/>
            <person name="Ogasawara W."/>
            <person name="Mori K."/>
        </authorList>
    </citation>
    <scope>NUCLEOTIDE SEQUENCE [LARGE SCALE GENOMIC DNA]</scope>
    <source>
        <strain evidence="8 9">NBRC10032</strain>
    </source>
</reference>
<dbReference type="FunFam" id="1.20.1250.20:FF:000013">
    <property type="entry name" value="MFS general substrate transporter"/>
    <property type="match status" value="1"/>
</dbReference>
<feature type="transmembrane region" description="Helical" evidence="7">
    <location>
        <begin position="149"/>
        <end position="168"/>
    </location>
</feature>
<evidence type="ECO:0000256" key="7">
    <source>
        <dbReference type="SAM" id="Phobius"/>
    </source>
</evidence>
<dbReference type="InterPro" id="IPR011701">
    <property type="entry name" value="MFS"/>
</dbReference>
<feature type="transmembrane region" description="Helical" evidence="7">
    <location>
        <begin position="214"/>
        <end position="234"/>
    </location>
</feature>
<evidence type="ECO:0000256" key="2">
    <source>
        <dbReference type="ARBA" id="ARBA00022448"/>
    </source>
</evidence>
<keyword evidence="5 7" id="KW-0472">Membrane</keyword>
<sequence>MSDVEKHFPQEEKIGAAEHLERVSSSGDGDGHVKLPSRMFTPLEEKKLYRKVVLRIMPILSLLYLLSFMDGGNIGIVVTRNLRRPLTPSRQSPPGPSSAGNARLEGLEKDLKLTSQQYNTALSCFFVTYCLCEVPASLIMKRFRRPSRWLGLITTLWAVVMTLMGVVQNYGGLLAARLCLGIAEAGHSSGALLRRRYAGRGFLRGVAGYSGWRWIFILEGLATFVVGCAGFFVICDFPQDCKWLTTEEKEWLVYRKATDSSSVGEAEHVSKAYIWQAVKDWQTWVAICFYLGVVVPLYAISLVSPTLIASFGQYTRAQSQLLTLPVYVCACAFVVGTSILADRQRTRFRYMMLDLILCLIGLVISISPAPTGAKYFALIVIACGAYGGLPTSVTWLTNNLSGQTTRAIGSAMQLELGNLGALASTNVYRTKDKPRYLLGHGVVLGFTCLGLVAAPLYAYLLSRENARKRAILALPDGHPDKKVFSAEEIREAGDRSIRL</sequence>
<dbReference type="PANTHER" id="PTHR43791:SF18">
    <property type="entry name" value="NICOTINIC ACID TRANSPORTER TNA1, PUTATIVE (AFU_ORTHOLOGUE AFUA_3G03820)-RELATED"/>
    <property type="match status" value="1"/>
</dbReference>
<feature type="transmembrane region" description="Helical" evidence="7">
    <location>
        <begin position="347"/>
        <end position="366"/>
    </location>
</feature>
<evidence type="ECO:0000313" key="8">
    <source>
        <dbReference type="EMBL" id="GEM11802.1"/>
    </source>
</evidence>
<dbReference type="GO" id="GO:0016020">
    <property type="term" value="C:membrane"/>
    <property type="evidence" value="ECO:0007669"/>
    <property type="project" value="UniProtKB-SubCell"/>
</dbReference>
<evidence type="ECO:0000256" key="1">
    <source>
        <dbReference type="ARBA" id="ARBA00004141"/>
    </source>
</evidence>
<keyword evidence="2" id="KW-0813">Transport</keyword>
<dbReference type="SUPFAM" id="SSF103473">
    <property type="entry name" value="MFS general substrate transporter"/>
    <property type="match status" value="1"/>
</dbReference>
<feature type="transmembrane region" description="Helical" evidence="7">
    <location>
        <begin position="52"/>
        <end position="69"/>
    </location>
</feature>
<comment type="caution">
    <text evidence="8">The sequence shown here is derived from an EMBL/GenBank/DDBJ whole genome shotgun (WGS) entry which is preliminary data.</text>
</comment>
<dbReference type="Proteomes" id="UP000321518">
    <property type="component" value="Unassembled WGS sequence"/>
</dbReference>
<evidence type="ECO:0000256" key="6">
    <source>
        <dbReference type="SAM" id="MobiDB-lite"/>
    </source>
</evidence>
<dbReference type="InterPro" id="IPR036259">
    <property type="entry name" value="MFS_trans_sf"/>
</dbReference>
<dbReference type="Gene3D" id="1.20.1250.20">
    <property type="entry name" value="MFS general substrate transporter like domains"/>
    <property type="match status" value="2"/>
</dbReference>
<organism evidence="8 9">
    <name type="scientific">Rhodotorula toruloides</name>
    <name type="common">Yeast</name>
    <name type="synonym">Rhodosporidium toruloides</name>
    <dbReference type="NCBI Taxonomy" id="5286"/>
    <lineage>
        <taxon>Eukaryota</taxon>
        <taxon>Fungi</taxon>
        <taxon>Dikarya</taxon>
        <taxon>Basidiomycota</taxon>
        <taxon>Pucciniomycotina</taxon>
        <taxon>Microbotryomycetes</taxon>
        <taxon>Sporidiobolales</taxon>
        <taxon>Sporidiobolaceae</taxon>
        <taxon>Rhodotorula</taxon>
    </lineage>
</organism>
<feature type="transmembrane region" description="Helical" evidence="7">
    <location>
        <begin position="321"/>
        <end position="341"/>
    </location>
</feature>
<dbReference type="AlphaFoldDB" id="A0A511KN44"/>
<proteinExistence type="predicted"/>
<feature type="transmembrane region" description="Helical" evidence="7">
    <location>
        <begin position="375"/>
        <end position="396"/>
    </location>
</feature>
<keyword evidence="3 7" id="KW-0812">Transmembrane</keyword>
<dbReference type="EMBL" id="BJWK01000017">
    <property type="protein sequence ID" value="GEM11802.1"/>
    <property type="molecule type" value="Genomic_DNA"/>
</dbReference>
<comment type="subcellular location">
    <subcellularLocation>
        <location evidence="1">Membrane</location>
        <topology evidence="1">Multi-pass membrane protein</topology>
    </subcellularLocation>
</comment>
<dbReference type="OrthoDB" id="2985014at2759"/>
<evidence type="ECO:0000256" key="3">
    <source>
        <dbReference type="ARBA" id="ARBA00022692"/>
    </source>
</evidence>
<protein>
    <submittedName>
        <fullName evidence="8">MFS nicotinic acid transporter</fullName>
    </submittedName>
</protein>
<feature type="compositionally biased region" description="Basic and acidic residues" evidence="6">
    <location>
        <begin position="1"/>
        <end position="22"/>
    </location>
</feature>